<keyword evidence="5" id="KW-0808">Transferase</keyword>
<evidence type="ECO:0000256" key="1">
    <source>
        <dbReference type="ARBA" id="ARBA00022801"/>
    </source>
</evidence>
<dbReference type="GO" id="GO:0016787">
    <property type="term" value="F:hydrolase activity"/>
    <property type="evidence" value="ECO:0007669"/>
    <property type="project" value="UniProtKB-KW"/>
</dbReference>
<dbReference type="PROSITE" id="PS51194">
    <property type="entry name" value="HELICASE_CTER"/>
    <property type="match status" value="1"/>
</dbReference>
<feature type="compositionally biased region" description="Basic residues" evidence="2">
    <location>
        <begin position="140"/>
        <end position="152"/>
    </location>
</feature>
<dbReference type="Gene3D" id="3.40.50.10810">
    <property type="entry name" value="Tandem AAA-ATPase domain"/>
    <property type="match status" value="1"/>
</dbReference>
<protein>
    <submittedName>
        <fullName evidence="5">Non-specific serine/threonine protein kinase</fullName>
    </submittedName>
</protein>
<dbReference type="Proteomes" id="UP000006222">
    <property type="component" value="Unassembled WGS sequence"/>
</dbReference>
<organism evidence="5 6">
    <name type="scientific">Rhodopirellula baltica WH47</name>
    <dbReference type="NCBI Taxonomy" id="991778"/>
    <lineage>
        <taxon>Bacteria</taxon>
        <taxon>Pseudomonadati</taxon>
        <taxon>Planctomycetota</taxon>
        <taxon>Planctomycetia</taxon>
        <taxon>Pirellulales</taxon>
        <taxon>Pirellulaceae</taxon>
        <taxon>Rhodopirellula</taxon>
    </lineage>
</organism>
<dbReference type="SMART" id="SM00490">
    <property type="entry name" value="HELICc"/>
    <property type="match status" value="1"/>
</dbReference>
<evidence type="ECO:0000313" key="6">
    <source>
        <dbReference type="Proteomes" id="UP000006222"/>
    </source>
</evidence>
<dbReference type="GO" id="GO:0004674">
    <property type="term" value="F:protein serine/threonine kinase activity"/>
    <property type="evidence" value="ECO:0007669"/>
    <property type="project" value="UniProtKB-KW"/>
</dbReference>
<feature type="region of interest" description="Disordered" evidence="2">
    <location>
        <begin position="606"/>
        <end position="627"/>
    </location>
</feature>
<keyword evidence="5" id="KW-0418">Kinase</keyword>
<dbReference type="InterPro" id="IPR027417">
    <property type="entry name" value="P-loop_NTPase"/>
</dbReference>
<dbReference type="InterPro" id="IPR038718">
    <property type="entry name" value="SNF2-like_sf"/>
</dbReference>
<feature type="compositionally biased region" description="Polar residues" evidence="2">
    <location>
        <begin position="27"/>
        <end position="53"/>
    </location>
</feature>
<dbReference type="PANTHER" id="PTHR10799">
    <property type="entry name" value="SNF2/RAD54 HELICASE FAMILY"/>
    <property type="match status" value="1"/>
</dbReference>
<dbReference type="CDD" id="cd18793">
    <property type="entry name" value="SF2_C_SNF"/>
    <property type="match status" value="1"/>
</dbReference>
<dbReference type="SUPFAM" id="SSF52540">
    <property type="entry name" value="P-loop containing nucleoside triphosphate hydrolases"/>
    <property type="match status" value="2"/>
</dbReference>
<dbReference type="GO" id="GO:0005524">
    <property type="term" value="F:ATP binding"/>
    <property type="evidence" value="ECO:0007669"/>
    <property type="project" value="InterPro"/>
</dbReference>
<comment type="caution">
    <text evidence="5">The sequence shown here is derived from an EMBL/GenBank/DDBJ whole genome shotgun (WGS) entry which is preliminary data.</text>
</comment>
<sequence length="647" mass="71985">MWFRKSSPVSADPLSPSSSTPSSATSGNLSDDVTQSNVASPTQTRPSASSQRPAMTCEVDEVNSWDFATAFELETSEWTLPALQPMRVPIKLPPLVAKTTGFLFPESASWIPKPTEKPTDAVAGSIGPEGSDESEAEKGSKKRRKSIGKRSRIKPPNDIVKLQDRLYYLLQPPLDLLVGSGQLNFPFEPFPYQLDGIAFLFPRYACVLADEMGLGKTMQAISTMRMLLCSGELRSVLLVCPKPLVSNWLREFSVWAPEIPVVAIEGNAAKREFQWREPNVPVKIANYELLMRDKDIVLEGGLHFDLVALDEAQRIKNSNNTTSEIIRAIPRTRSWALTGTPVENSPDDLVGIFDFLSPGYLQTGMPMSQMAGMAGDYILRRTKDMVLDDMPPKLYRDADVDLTPEQWARYETAEKEGVVHLEELEESLTVQHVFELVLRLKQICNFDPVTNSSAKLQRLEADMEEVAASGQKAILFSQWTKTIDKMRPTLERFGPLEYHGKIPHKKREGVIEQFKNDPNSHIILMSYGAGSVGLNLQFCRYVFLFDRWWNPAIEDQAINRAHRIGAAGSVTVSRMMAVNTIEQRIAAVLDQKREMFDMLFADQRDSSKNAAGDGPAKSGPLSQAGGLSRDEIFGLFDLRAPGGKKVA</sequence>
<evidence type="ECO:0000259" key="3">
    <source>
        <dbReference type="PROSITE" id="PS51192"/>
    </source>
</evidence>
<dbReference type="Gene3D" id="3.40.50.300">
    <property type="entry name" value="P-loop containing nucleotide triphosphate hydrolases"/>
    <property type="match status" value="1"/>
</dbReference>
<feature type="domain" description="Helicase C-terminal" evidence="4">
    <location>
        <begin position="458"/>
        <end position="600"/>
    </location>
</feature>
<dbReference type="AlphaFoldDB" id="F2AWQ1"/>
<dbReference type="RefSeq" id="WP_007328061.1">
    <property type="nucleotide sequence ID" value="NZ_AFAR01000204.1"/>
</dbReference>
<keyword evidence="1" id="KW-0378">Hydrolase</keyword>
<dbReference type="Pfam" id="PF00176">
    <property type="entry name" value="SNF2-rel_dom"/>
    <property type="match status" value="1"/>
</dbReference>
<dbReference type="EMBL" id="AFAR01000204">
    <property type="protein sequence ID" value="EGF25911.1"/>
    <property type="molecule type" value="Genomic_DNA"/>
</dbReference>
<dbReference type="InterPro" id="IPR049730">
    <property type="entry name" value="SNF2/RAD54-like_C"/>
</dbReference>
<name>F2AWQ1_RHOBT</name>
<dbReference type="InterPro" id="IPR001650">
    <property type="entry name" value="Helicase_C-like"/>
</dbReference>
<feature type="compositionally biased region" description="Low complexity" evidence="2">
    <location>
        <begin position="1"/>
        <end position="26"/>
    </location>
</feature>
<feature type="region of interest" description="Disordered" evidence="2">
    <location>
        <begin position="113"/>
        <end position="152"/>
    </location>
</feature>
<gene>
    <name evidence="5" type="ORF">RBWH47_05958</name>
</gene>
<evidence type="ECO:0000259" key="4">
    <source>
        <dbReference type="PROSITE" id="PS51194"/>
    </source>
</evidence>
<proteinExistence type="predicted"/>
<feature type="region of interest" description="Disordered" evidence="2">
    <location>
        <begin position="1"/>
        <end position="55"/>
    </location>
</feature>
<feature type="domain" description="Helicase ATP-binding" evidence="3">
    <location>
        <begin position="197"/>
        <end position="359"/>
    </location>
</feature>
<accession>F2AWQ1</accession>
<dbReference type="InterPro" id="IPR000330">
    <property type="entry name" value="SNF2_N"/>
</dbReference>
<evidence type="ECO:0000256" key="2">
    <source>
        <dbReference type="SAM" id="MobiDB-lite"/>
    </source>
</evidence>
<reference evidence="5 6" key="1">
    <citation type="journal article" date="2013" name="Mar. Genomics">
        <title>Expression of sulfatases in Rhodopirellula baltica and the diversity of sulfatases in the genus Rhodopirellula.</title>
        <authorList>
            <person name="Wegner C.E."/>
            <person name="Richter-Heitmann T."/>
            <person name="Klindworth A."/>
            <person name="Klockow C."/>
            <person name="Richter M."/>
            <person name="Achstetter T."/>
            <person name="Glockner F.O."/>
            <person name="Harder J."/>
        </authorList>
    </citation>
    <scope>NUCLEOTIDE SEQUENCE [LARGE SCALE GENOMIC DNA]</scope>
    <source>
        <strain evidence="5 6">WH47</strain>
    </source>
</reference>
<dbReference type="Pfam" id="PF00271">
    <property type="entry name" value="Helicase_C"/>
    <property type="match status" value="1"/>
</dbReference>
<dbReference type="PROSITE" id="PS51192">
    <property type="entry name" value="HELICASE_ATP_BIND_1"/>
    <property type="match status" value="1"/>
</dbReference>
<dbReference type="PATRIC" id="fig|991778.3.peg.4400"/>
<dbReference type="SMART" id="SM00487">
    <property type="entry name" value="DEXDc"/>
    <property type="match status" value="1"/>
</dbReference>
<keyword evidence="5" id="KW-0723">Serine/threonine-protein kinase</keyword>
<dbReference type="CDD" id="cd17919">
    <property type="entry name" value="DEXHc_Snf"/>
    <property type="match status" value="1"/>
</dbReference>
<dbReference type="InterPro" id="IPR014001">
    <property type="entry name" value="Helicase_ATP-bd"/>
</dbReference>
<evidence type="ECO:0000313" key="5">
    <source>
        <dbReference type="EMBL" id="EGF25911.1"/>
    </source>
</evidence>